<evidence type="ECO:0000313" key="4">
    <source>
        <dbReference type="EMBL" id="MDQ9070021.1"/>
    </source>
</evidence>
<dbReference type="InterPro" id="IPR016181">
    <property type="entry name" value="Acyl_CoA_acyltransferase"/>
</dbReference>
<sequence>MILNANENDHAELIEIWESSVRATHDFLPSSAIDELKPLILNQYFQHVRLDKYMINDKILGFLGTSSDNIEMLFIRPEARGKGIGRALIDFATTQLHIHKVDVNEQNPQAVGFYLKMGFQVVARSALDGQGQPYPLLHMQK</sequence>
<evidence type="ECO:0000256" key="2">
    <source>
        <dbReference type="ARBA" id="ARBA00023315"/>
    </source>
</evidence>
<dbReference type="AlphaFoldDB" id="A0AAW8JFG6"/>
<keyword evidence="2 4" id="KW-0012">Acyltransferase</keyword>
<feature type="domain" description="N-acetyltransferase" evidence="3">
    <location>
        <begin position="1"/>
        <end position="141"/>
    </location>
</feature>
<dbReference type="Pfam" id="PF13673">
    <property type="entry name" value="Acetyltransf_10"/>
    <property type="match status" value="1"/>
</dbReference>
<dbReference type="PANTHER" id="PTHR43800">
    <property type="entry name" value="PEPTIDYL-LYSINE N-ACETYLTRANSFERASE YJAB"/>
    <property type="match status" value="1"/>
</dbReference>
<dbReference type="RefSeq" id="WP_308955247.1">
    <property type="nucleotide sequence ID" value="NZ_JASVDU010000001.1"/>
</dbReference>
<dbReference type="Proteomes" id="UP001243195">
    <property type="component" value="Unassembled WGS sequence"/>
</dbReference>
<dbReference type="PROSITE" id="PS51186">
    <property type="entry name" value="GNAT"/>
    <property type="match status" value="1"/>
</dbReference>
<accession>A0AAW8JFG6</accession>
<dbReference type="PANTHER" id="PTHR43800:SF1">
    <property type="entry name" value="PEPTIDYL-LYSINE N-ACETYLTRANSFERASE YJAB"/>
    <property type="match status" value="1"/>
</dbReference>
<dbReference type="InterPro" id="IPR000182">
    <property type="entry name" value="GNAT_dom"/>
</dbReference>
<keyword evidence="1 4" id="KW-0808">Transferase</keyword>
<proteinExistence type="predicted"/>
<evidence type="ECO:0000256" key="1">
    <source>
        <dbReference type="ARBA" id="ARBA00022679"/>
    </source>
</evidence>
<comment type="caution">
    <text evidence="4">The sequence shown here is derived from an EMBL/GenBank/DDBJ whole genome shotgun (WGS) entry which is preliminary data.</text>
</comment>
<organism evidence="4 5">
    <name type="scientific">Acinetobacter gerneri</name>
    <dbReference type="NCBI Taxonomy" id="202952"/>
    <lineage>
        <taxon>Bacteria</taxon>
        <taxon>Pseudomonadati</taxon>
        <taxon>Pseudomonadota</taxon>
        <taxon>Gammaproteobacteria</taxon>
        <taxon>Moraxellales</taxon>
        <taxon>Moraxellaceae</taxon>
        <taxon>Acinetobacter</taxon>
    </lineage>
</organism>
<dbReference type="Gene3D" id="3.40.630.30">
    <property type="match status" value="1"/>
</dbReference>
<dbReference type="SUPFAM" id="SSF55729">
    <property type="entry name" value="Acyl-CoA N-acyltransferases (Nat)"/>
    <property type="match status" value="1"/>
</dbReference>
<dbReference type="CDD" id="cd04301">
    <property type="entry name" value="NAT_SF"/>
    <property type="match status" value="1"/>
</dbReference>
<protein>
    <submittedName>
        <fullName evidence="4">GNAT family N-acetyltransferase</fullName>
        <ecNumber evidence="4">2.3.1.-</ecNumber>
    </submittedName>
</protein>
<evidence type="ECO:0000259" key="3">
    <source>
        <dbReference type="PROSITE" id="PS51186"/>
    </source>
</evidence>
<reference evidence="4" key="1">
    <citation type="submission" date="2023-08" db="EMBL/GenBank/DDBJ databases">
        <title>Emergence of clinically-relevant ST2 carbapenem-resistant Acinetobacter baumannii strains in hospital sewages in Zhejiang, East of China.</title>
        <authorList>
            <person name="Kaichao C."/>
            <person name="Zhang R."/>
        </authorList>
    </citation>
    <scope>NUCLEOTIDE SEQUENCE</scope>
    <source>
        <strain evidence="4">M-SY-60</strain>
    </source>
</reference>
<evidence type="ECO:0000313" key="5">
    <source>
        <dbReference type="Proteomes" id="UP001243195"/>
    </source>
</evidence>
<gene>
    <name evidence="4" type="ORF">RFH51_00870</name>
</gene>
<dbReference type="GO" id="GO:0016747">
    <property type="term" value="F:acyltransferase activity, transferring groups other than amino-acyl groups"/>
    <property type="evidence" value="ECO:0007669"/>
    <property type="project" value="InterPro"/>
</dbReference>
<dbReference type="EC" id="2.3.1.-" evidence="4"/>
<dbReference type="EMBL" id="JAVIDA010000001">
    <property type="protein sequence ID" value="MDQ9070021.1"/>
    <property type="molecule type" value="Genomic_DNA"/>
</dbReference>
<name>A0AAW8JFG6_9GAMM</name>